<accession>A0AA88YJX3</accession>
<evidence type="ECO:0000313" key="2">
    <source>
        <dbReference type="Proteomes" id="UP001186944"/>
    </source>
</evidence>
<dbReference type="EMBL" id="VSWD01000006">
    <property type="protein sequence ID" value="KAK3100678.1"/>
    <property type="molecule type" value="Genomic_DNA"/>
</dbReference>
<gene>
    <name evidence="1" type="ORF">FSP39_023674</name>
</gene>
<comment type="caution">
    <text evidence="1">The sequence shown here is derived from an EMBL/GenBank/DDBJ whole genome shotgun (WGS) entry which is preliminary data.</text>
</comment>
<sequence>MENKRKRPPAFKIEIPASVEEKVDILEKMKKVRSHLVEKLSRPVNNFDIIENLLDFWIKSKSENTESERAKIPGTYISATRSQVNQDFFVTSLPSVKKLMATAESHGKYCGGKLIVKKVIKRGHVASLKISCISTNRARHSYQWSSSPYLPNGKYLINERINHAFLCSGMLPSHYTRFCNGARMGILSVDARDNFFKKYKIFVKEEYEESTNTALLEEIGSYEDLDGIDIITDARHGWRKNAQDTSVVAIGEQTHKVLNCVHVTKADDPVTQRHEKHGTEQVYRELDQKQVSVKVHTHDRNMAINKLVKQSKNGLTTNQNDTWHAVKSVKKAMATVSSGPMYLKERKWSEELHDKVESVATHFHWSIRNSEGDASRLTANLDNIVEHYKGNHKECHSTSRCRTDPNYESKRVIIQSPVAEKLLNSVIKNSIIYKNPNDFRLGRDTFFVESFNNTLNIYEDKRIAFGTEQYKTRSYLGTCHWNENVGREITSITYKRDPKAPRRLKGKKNYKKQTFVFRENIWNRYMKNVFSKRRK</sequence>
<dbReference type="AlphaFoldDB" id="A0AA88YJX3"/>
<keyword evidence="2" id="KW-1185">Reference proteome</keyword>
<dbReference type="PANTHER" id="PTHR31751">
    <property type="entry name" value="SI:CH211-108C17.2-RELATED-RELATED"/>
    <property type="match status" value="1"/>
</dbReference>
<proteinExistence type="predicted"/>
<evidence type="ECO:0000313" key="1">
    <source>
        <dbReference type="EMBL" id="KAK3100678.1"/>
    </source>
</evidence>
<protein>
    <submittedName>
        <fullName evidence="1">Uncharacterized protein</fullName>
    </submittedName>
</protein>
<dbReference type="Proteomes" id="UP001186944">
    <property type="component" value="Unassembled WGS sequence"/>
</dbReference>
<organism evidence="1 2">
    <name type="scientific">Pinctada imbricata</name>
    <name type="common">Atlantic pearl-oyster</name>
    <name type="synonym">Pinctada martensii</name>
    <dbReference type="NCBI Taxonomy" id="66713"/>
    <lineage>
        <taxon>Eukaryota</taxon>
        <taxon>Metazoa</taxon>
        <taxon>Spiralia</taxon>
        <taxon>Lophotrochozoa</taxon>
        <taxon>Mollusca</taxon>
        <taxon>Bivalvia</taxon>
        <taxon>Autobranchia</taxon>
        <taxon>Pteriomorphia</taxon>
        <taxon>Pterioida</taxon>
        <taxon>Pterioidea</taxon>
        <taxon>Pteriidae</taxon>
        <taxon>Pinctada</taxon>
    </lineage>
</organism>
<name>A0AA88YJX3_PINIB</name>
<reference evidence="1" key="1">
    <citation type="submission" date="2019-08" db="EMBL/GenBank/DDBJ databases">
        <title>The improved chromosome-level genome for the pearl oyster Pinctada fucata martensii using PacBio sequencing and Hi-C.</title>
        <authorList>
            <person name="Zheng Z."/>
        </authorList>
    </citation>
    <scope>NUCLEOTIDE SEQUENCE</scope>
    <source>
        <strain evidence="1">ZZ-2019</strain>
        <tissue evidence="1">Adductor muscle</tissue>
    </source>
</reference>